<gene>
    <name evidence="1" type="ORF">H5410_063168</name>
</gene>
<evidence type="ECO:0000313" key="1">
    <source>
        <dbReference type="EMBL" id="KAG5573402.1"/>
    </source>
</evidence>
<sequence>MIAASSPQPMVVGVPNTSSNPEATYVKFNPNWTKLKLKSIDIVHGELTYNYNIHSGRDKSIHYGRRSTSSSSFHMIQLICKSGKNGFLQIDSNIVHDVHSLGIKVGATETMEKDLNENQLSVTTNPTLVHINDEGQNNAATIAALMIDDGQQLNGTRYDVVFLENQDILW</sequence>
<reference evidence="1 2" key="1">
    <citation type="submission" date="2020-09" db="EMBL/GenBank/DDBJ databases">
        <title>De no assembly of potato wild relative species, Solanum commersonii.</title>
        <authorList>
            <person name="Cho K."/>
        </authorList>
    </citation>
    <scope>NUCLEOTIDE SEQUENCE [LARGE SCALE GENOMIC DNA]</scope>
    <source>
        <strain evidence="1">LZ3.2</strain>
        <tissue evidence="1">Leaf</tissue>
    </source>
</reference>
<accession>A0A9J5WCT8</accession>
<dbReference type="AlphaFoldDB" id="A0A9J5WCT8"/>
<proteinExistence type="predicted"/>
<keyword evidence="2" id="KW-1185">Reference proteome</keyword>
<evidence type="ECO:0000313" key="2">
    <source>
        <dbReference type="Proteomes" id="UP000824120"/>
    </source>
</evidence>
<comment type="caution">
    <text evidence="1">The sequence shown here is derived from an EMBL/GenBank/DDBJ whole genome shotgun (WGS) entry which is preliminary data.</text>
</comment>
<dbReference type="EMBL" id="JACXVP010000012">
    <property type="protein sequence ID" value="KAG5573402.1"/>
    <property type="molecule type" value="Genomic_DNA"/>
</dbReference>
<organism evidence="1 2">
    <name type="scientific">Solanum commersonii</name>
    <name type="common">Commerson's wild potato</name>
    <name type="synonym">Commerson's nightshade</name>
    <dbReference type="NCBI Taxonomy" id="4109"/>
    <lineage>
        <taxon>Eukaryota</taxon>
        <taxon>Viridiplantae</taxon>
        <taxon>Streptophyta</taxon>
        <taxon>Embryophyta</taxon>
        <taxon>Tracheophyta</taxon>
        <taxon>Spermatophyta</taxon>
        <taxon>Magnoliopsida</taxon>
        <taxon>eudicotyledons</taxon>
        <taxon>Gunneridae</taxon>
        <taxon>Pentapetalae</taxon>
        <taxon>asterids</taxon>
        <taxon>lamiids</taxon>
        <taxon>Solanales</taxon>
        <taxon>Solanaceae</taxon>
        <taxon>Solanoideae</taxon>
        <taxon>Solaneae</taxon>
        <taxon>Solanum</taxon>
    </lineage>
</organism>
<dbReference type="Proteomes" id="UP000824120">
    <property type="component" value="Chromosome 12"/>
</dbReference>
<protein>
    <submittedName>
        <fullName evidence="1">Uncharacterized protein</fullName>
    </submittedName>
</protein>
<name>A0A9J5WCT8_SOLCO</name>